<accession>A0A1G6U7Q8</accession>
<proteinExistence type="predicted"/>
<keyword evidence="1" id="KW-0472">Membrane</keyword>
<dbReference type="NCBIfam" id="TIGR01167">
    <property type="entry name" value="LPXTG_anchor"/>
    <property type="match status" value="1"/>
</dbReference>
<dbReference type="STRING" id="1271860.SAMN05216174_110145"/>
<evidence type="ECO:0000313" key="2">
    <source>
        <dbReference type="EMBL" id="SDD37244.1"/>
    </source>
</evidence>
<evidence type="ECO:0000256" key="1">
    <source>
        <dbReference type="SAM" id="Phobius"/>
    </source>
</evidence>
<dbReference type="EMBL" id="FMZZ01000010">
    <property type="protein sequence ID" value="SDD37244.1"/>
    <property type="molecule type" value="Genomic_DNA"/>
</dbReference>
<dbReference type="RefSeq" id="WP_091453486.1">
    <property type="nucleotide sequence ID" value="NZ_FMZZ01000010.1"/>
</dbReference>
<dbReference type="Proteomes" id="UP000199501">
    <property type="component" value="Unassembled WGS sequence"/>
</dbReference>
<feature type="transmembrane region" description="Helical" evidence="1">
    <location>
        <begin position="23"/>
        <end position="41"/>
    </location>
</feature>
<reference evidence="3" key="1">
    <citation type="submission" date="2016-10" db="EMBL/GenBank/DDBJ databases">
        <authorList>
            <person name="Varghese N."/>
            <person name="Submissions S."/>
        </authorList>
    </citation>
    <scope>NUCLEOTIDE SEQUENCE [LARGE SCALE GENOMIC DNA]</scope>
    <source>
        <strain evidence="3">IBRC-M 10403</strain>
    </source>
</reference>
<keyword evidence="3" id="KW-1185">Reference proteome</keyword>
<keyword evidence="1" id="KW-1133">Transmembrane helix</keyword>
<dbReference type="AlphaFoldDB" id="A0A1G6U7Q8"/>
<keyword evidence="1" id="KW-0812">Transmembrane</keyword>
<sequence>MYRAPTGGAVGGGAGLAATGADVGWWIALAIALLITGALLIHANRRRKQTQ</sequence>
<protein>
    <submittedName>
        <fullName evidence="2">LPXTG-motif cell wall anchor domain-containing protein</fullName>
    </submittedName>
</protein>
<name>A0A1G6U7Q8_9PSEU</name>
<gene>
    <name evidence="2" type="ORF">SAMN05216174_110145</name>
</gene>
<organism evidence="2 3">
    <name type="scientific">Actinokineospora iranica</name>
    <dbReference type="NCBI Taxonomy" id="1271860"/>
    <lineage>
        <taxon>Bacteria</taxon>
        <taxon>Bacillati</taxon>
        <taxon>Actinomycetota</taxon>
        <taxon>Actinomycetes</taxon>
        <taxon>Pseudonocardiales</taxon>
        <taxon>Pseudonocardiaceae</taxon>
        <taxon>Actinokineospora</taxon>
    </lineage>
</organism>
<evidence type="ECO:0000313" key="3">
    <source>
        <dbReference type="Proteomes" id="UP000199501"/>
    </source>
</evidence>